<dbReference type="CDD" id="cd00067">
    <property type="entry name" value="GAL4"/>
    <property type="match status" value="1"/>
</dbReference>
<reference evidence="6 7" key="1">
    <citation type="submission" date="2018-05" db="EMBL/GenBank/DDBJ databases">
        <title>Genome sequencing and assembly of the regulated plant pathogen Lachnellula willkommii and related sister species for the development of diagnostic species identification markers.</title>
        <authorList>
            <person name="Giroux E."/>
            <person name="Bilodeau G."/>
        </authorList>
    </citation>
    <scope>NUCLEOTIDE SEQUENCE [LARGE SCALE GENOMIC DNA]</scope>
    <source>
        <strain evidence="6 7">CBS 185.66</strain>
    </source>
</reference>
<dbReference type="OrthoDB" id="2406834at2759"/>
<dbReference type="GO" id="GO:0006351">
    <property type="term" value="P:DNA-templated transcription"/>
    <property type="evidence" value="ECO:0007669"/>
    <property type="project" value="InterPro"/>
</dbReference>
<dbReference type="PROSITE" id="PS00463">
    <property type="entry name" value="ZN2_CY6_FUNGAL_1"/>
    <property type="match status" value="1"/>
</dbReference>
<keyword evidence="2" id="KW-0479">Metal-binding</keyword>
<feature type="compositionally biased region" description="Polar residues" evidence="4">
    <location>
        <begin position="622"/>
        <end position="632"/>
    </location>
</feature>
<dbReference type="InterPro" id="IPR036864">
    <property type="entry name" value="Zn2-C6_fun-type_DNA-bd_sf"/>
</dbReference>
<dbReference type="AlphaFoldDB" id="A0A8H8U1Q3"/>
<sequence length="687" mass="77137">MDRQHNGSKRTESVRQPVSCEPCRRRKIKCSRSHPPCDTCRRRRCPDSCVYKSSRDDASAKAGYNNSNVELLDRISNLENLLRKHTGAEVEASSTTRAGHLASPALSASIELEPSCQLSPESFISDLPARQTLPTDLSASHRAGVLSTASNGSVRYEPRSSQWRAVLANTHLSSSTPSLEENEVSNFSFGFPFTTAASPSGDDLLSILPPMQQCEYLKEKYFTVFSPLFHILHDPTFQSEYEGFVEDPSSVPVSWLAILFILLSLAVTTLEQKDPVLRDLARGSDPDNNIRMLSKRYREAALKCLAKHGVFWGNNNTHSLQALVLVVYAMGHSQEPSWVLLGMTYHVAIAMGCHIDPDEFGLTAIQCEERRRCWAGVIMLYTIQNTILGNPDPSWRITNDVKLPADVNDVDITVAGIQEPFPGPTQMSYLLFKFRLYDIAAKICKETFKSYPPSTTTIQNLDQQIHLAQQEWDSRYLADSSFNSLPTHHAVHLHILHAYSHQLYLLLHRPFFAQSILGLDIPNQSQIRCIASAEALLGIHQMMFEIESFKPYMWYTDGLGSFHAFHATAVLAVALLMPIYKPQHQCFKKLLDETLARFEASSGRSKICEKAARILRFMLSTSSPKQPSISPSFPTPESHPDIQKQSLNSEQMNMFAERLQPQQWLGPASMAWTEWDSLMANSEGIQT</sequence>
<dbReference type="GO" id="GO:0000981">
    <property type="term" value="F:DNA-binding transcription factor activity, RNA polymerase II-specific"/>
    <property type="evidence" value="ECO:0007669"/>
    <property type="project" value="InterPro"/>
</dbReference>
<protein>
    <submittedName>
        <fullName evidence="6">Fusarisetin A cluster transcription factor</fullName>
    </submittedName>
</protein>
<evidence type="ECO:0000259" key="5">
    <source>
        <dbReference type="PROSITE" id="PS50048"/>
    </source>
</evidence>
<accession>A0A8H8U1Q3</accession>
<feature type="region of interest" description="Disordered" evidence="4">
    <location>
        <begin position="622"/>
        <end position="643"/>
    </location>
</feature>
<dbReference type="GO" id="GO:0008270">
    <property type="term" value="F:zinc ion binding"/>
    <property type="evidence" value="ECO:0007669"/>
    <property type="project" value="InterPro"/>
</dbReference>
<evidence type="ECO:0000256" key="1">
    <source>
        <dbReference type="ARBA" id="ARBA00004123"/>
    </source>
</evidence>
<dbReference type="SMART" id="SM00066">
    <property type="entry name" value="GAL4"/>
    <property type="match status" value="1"/>
</dbReference>
<dbReference type="GeneID" id="41983602"/>
<dbReference type="EMBL" id="QGMH01000051">
    <property type="protein sequence ID" value="TVY27266.1"/>
    <property type="molecule type" value="Genomic_DNA"/>
</dbReference>
<organism evidence="6 7">
    <name type="scientific">Lachnellula hyalina</name>
    <dbReference type="NCBI Taxonomy" id="1316788"/>
    <lineage>
        <taxon>Eukaryota</taxon>
        <taxon>Fungi</taxon>
        <taxon>Dikarya</taxon>
        <taxon>Ascomycota</taxon>
        <taxon>Pezizomycotina</taxon>
        <taxon>Leotiomycetes</taxon>
        <taxon>Helotiales</taxon>
        <taxon>Lachnaceae</taxon>
        <taxon>Lachnellula</taxon>
    </lineage>
</organism>
<dbReference type="Pfam" id="PF04082">
    <property type="entry name" value="Fungal_trans"/>
    <property type="match status" value="1"/>
</dbReference>
<dbReference type="InterPro" id="IPR050613">
    <property type="entry name" value="Sec_Metabolite_Reg"/>
</dbReference>
<feature type="domain" description="Zn(2)-C6 fungal-type" evidence="5">
    <location>
        <begin position="19"/>
        <end position="51"/>
    </location>
</feature>
<evidence type="ECO:0000256" key="4">
    <source>
        <dbReference type="SAM" id="MobiDB-lite"/>
    </source>
</evidence>
<gene>
    <name evidence="6" type="primary">fsa6_2</name>
    <name evidence="6" type="ORF">LHYA1_G003404</name>
</gene>
<dbReference type="GO" id="GO:0003677">
    <property type="term" value="F:DNA binding"/>
    <property type="evidence" value="ECO:0007669"/>
    <property type="project" value="InterPro"/>
</dbReference>
<dbReference type="PROSITE" id="PS50048">
    <property type="entry name" value="ZN2_CY6_FUNGAL_2"/>
    <property type="match status" value="1"/>
</dbReference>
<dbReference type="GO" id="GO:0005634">
    <property type="term" value="C:nucleus"/>
    <property type="evidence" value="ECO:0007669"/>
    <property type="project" value="UniProtKB-SubCell"/>
</dbReference>
<dbReference type="PANTHER" id="PTHR31001:SF40">
    <property type="entry name" value="ZN(II)2CYS6 TRANSCRIPTION FACTOR (EUROFUNG)"/>
    <property type="match status" value="1"/>
</dbReference>
<evidence type="ECO:0000256" key="2">
    <source>
        <dbReference type="ARBA" id="ARBA00022723"/>
    </source>
</evidence>
<dbReference type="RefSeq" id="XP_031006054.1">
    <property type="nucleotide sequence ID" value="XM_031148375.1"/>
</dbReference>
<dbReference type="InterPro" id="IPR007219">
    <property type="entry name" value="XnlR_reg_dom"/>
</dbReference>
<dbReference type="SUPFAM" id="SSF57701">
    <property type="entry name" value="Zn2/Cys6 DNA-binding domain"/>
    <property type="match status" value="1"/>
</dbReference>
<keyword evidence="7" id="KW-1185">Reference proteome</keyword>
<dbReference type="Pfam" id="PF00172">
    <property type="entry name" value="Zn_clus"/>
    <property type="match status" value="1"/>
</dbReference>
<dbReference type="Proteomes" id="UP000431533">
    <property type="component" value="Unassembled WGS sequence"/>
</dbReference>
<evidence type="ECO:0000313" key="6">
    <source>
        <dbReference type="EMBL" id="TVY27266.1"/>
    </source>
</evidence>
<name>A0A8H8U1Q3_9HELO</name>
<comment type="subcellular location">
    <subcellularLocation>
        <location evidence="1">Nucleus</location>
    </subcellularLocation>
</comment>
<dbReference type="SMART" id="SM00906">
    <property type="entry name" value="Fungal_trans"/>
    <property type="match status" value="1"/>
</dbReference>
<proteinExistence type="predicted"/>
<comment type="caution">
    <text evidence="6">The sequence shown here is derived from an EMBL/GenBank/DDBJ whole genome shotgun (WGS) entry which is preliminary data.</text>
</comment>
<dbReference type="PANTHER" id="PTHR31001">
    <property type="entry name" value="UNCHARACTERIZED TRANSCRIPTIONAL REGULATORY PROTEIN"/>
    <property type="match status" value="1"/>
</dbReference>
<evidence type="ECO:0000256" key="3">
    <source>
        <dbReference type="ARBA" id="ARBA00023242"/>
    </source>
</evidence>
<evidence type="ECO:0000313" key="7">
    <source>
        <dbReference type="Proteomes" id="UP000431533"/>
    </source>
</evidence>
<dbReference type="CDD" id="cd12148">
    <property type="entry name" value="fungal_TF_MHR"/>
    <property type="match status" value="1"/>
</dbReference>
<dbReference type="InterPro" id="IPR001138">
    <property type="entry name" value="Zn2Cys6_DnaBD"/>
</dbReference>
<keyword evidence="3" id="KW-0539">Nucleus</keyword>
<dbReference type="Gene3D" id="4.10.240.10">
    <property type="entry name" value="Zn(2)-C6 fungal-type DNA-binding domain"/>
    <property type="match status" value="1"/>
</dbReference>